<evidence type="ECO:0000256" key="3">
    <source>
        <dbReference type="SAM" id="SignalP"/>
    </source>
</evidence>
<protein>
    <recommendedName>
        <fullName evidence="7">Resuscitation-promoting factor core lysozyme-like domain-containing protein</fullName>
    </recommendedName>
</protein>
<reference evidence="6" key="1">
    <citation type="submission" date="2024-07" db="EMBL/GenBank/DDBJ databases">
        <title>Complete genome sequences of cellulolytic bacteria, Kitasatospora sp. CMC57 and Streptomyces sp. CMC78, isolated from Japanese agricultural soil.</title>
        <authorList>
            <person name="Hashimoto T."/>
            <person name="Ito M."/>
            <person name="Iwamoto M."/>
            <person name="Fukahori D."/>
            <person name="Shoda T."/>
            <person name="Sakoda M."/>
            <person name="Morohoshi T."/>
            <person name="Mitsuboshi M."/>
            <person name="Nishizawa T."/>
        </authorList>
    </citation>
    <scope>NUCLEOTIDE SEQUENCE</scope>
    <source>
        <strain evidence="6">CMC57</strain>
    </source>
</reference>
<organism evidence="6">
    <name type="scientific">Kitasatospora sp. CMC57</name>
    <dbReference type="NCBI Taxonomy" id="3231513"/>
    <lineage>
        <taxon>Bacteria</taxon>
        <taxon>Bacillati</taxon>
        <taxon>Actinomycetota</taxon>
        <taxon>Actinomycetes</taxon>
        <taxon>Kitasatosporales</taxon>
        <taxon>Streptomycetaceae</taxon>
        <taxon>Kitasatospora</taxon>
    </lineage>
</organism>
<dbReference type="InterPro" id="IPR058502">
    <property type="entry name" value="PLL-like_beta-prop"/>
</dbReference>
<sequence length="436" mass="44594">MRSRTSRSALLGAALALAATVVGVGSSAQAASVATWDKVAACESGGDWSVISSNRLYYGGLQITLTNWYHYGGTDYAPRPDLASKMQQILIAEKILADQGAGAWSCSPGTGLATDHADPYPSVPAPPANGAFFHDIRLASGGWTAFDALDGLDGAPTFNGPEAAIAGMPDGTAQVVGIGNDGNVYHETRLTNGSWTGFAPLNGIGTSTMQARKVAIAGLPDGTSQVLAIGNDGNVYHQTRLTSGSWTGFAPLNGIGTPTMQAREVAIAGLPDGTSQVTVIGNDGNIYHETRLTNGSWTGFAPLNGIGTSTMQARAVAITGLPDGTSQVLAIGNDGNIYHQTRLTSGSWTGFAPLNGIGTPTMQAGAVSIAGMPDGTSQVLAIGNDGNAYHQTRLTSSDWTGFQPIAGYDGAPTFNGPRAAITAMPDGSAQILTIGH</sequence>
<feature type="chain" id="PRO_5044268667" description="Resuscitation-promoting factor core lysozyme-like domain-containing protein" evidence="3">
    <location>
        <begin position="31"/>
        <end position="436"/>
    </location>
</feature>
<dbReference type="InterPro" id="IPR023346">
    <property type="entry name" value="Lysozyme-like_dom_sf"/>
</dbReference>
<dbReference type="SUPFAM" id="SSF53955">
    <property type="entry name" value="Lysozyme-like"/>
    <property type="match status" value="1"/>
</dbReference>
<name>A0AB33JRZ2_9ACTN</name>
<accession>A0AB33JRZ2</accession>
<dbReference type="Pfam" id="PF06737">
    <property type="entry name" value="Transglycosylas"/>
    <property type="match status" value="1"/>
</dbReference>
<evidence type="ECO:0008006" key="7">
    <source>
        <dbReference type="Google" id="ProtNLM"/>
    </source>
</evidence>
<gene>
    <name evidence="6" type="ORF">KCMC57_18640</name>
</gene>
<feature type="signal peptide" evidence="3">
    <location>
        <begin position="1"/>
        <end position="30"/>
    </location>
</feature>
<dbReference type="GO" id="GO:0016787">
    <property type="term" value="F:hydrolase activity"/>
    <property type="evidence" value="ECO:0007669"/>
    <property type="project" value="UniProtKB-KW"/>
</dbReference>
<dbReference type="AlphaFoldDB" id="A0AB33JRZ2"/>
<feature type="domain" description="PLL-like beta propeller" evidence="5">
    <location>
        <begin position="142"/>
        <end position="407"/>
    </location>
</feature>
<evidence type="ECO:0000259" key="5">
    <source>
        <dbReference type="Pfam" id="PF26607"/>
    </source>
</evidence>
<evidence type="ECO:0000256" key="1">
    <source>
        <dbReference type="ARBA" id="ARBA00010830"/>
    </source>
</evidence>
<evidence type="ECO:0000256" key="2">
    <source>
        <dbReference type="ARBA" id="ARBA00022801"/>
    </source>
</evidence>
<dbReference type="InterPro" id="IPR010618">
    <property type="entry name" value="RPF"/>
</dbReference>
<dbReference type="Gene3D" id="2.120.10.70">
    <property type="entry name" value="Fucose-specific lectin"/>
    <property type="match status" value="1"/>
</dbReference>
<evidence type="ECO:0000313" key="6">
    <source>
        <dbReference type="EMBL" id="BFP45496.1"/>
    </source>
</evidence>
<keyword evidence="3" id="KW-0732">Signal</keyword>
<dbReference type="Pfam" id="PF26607">
    <property type="entry name" value="DUF8189"/>
    <property type="match status" value="1"/>
</dbReference>
<dbReference type="EMBL" id="AP035881">
    <property type="protein sequence ID" value="BFP45496.1"/>
    <property type="molecule type" value="Genomic_DNA"/>
</dbReference>
<proteinExistence type="inferred from homology"/>
<dbReference type="Gene3D" id="1.10.530.10">
    <property type="match status" value="1"/>
</dbReference>
<dbReference type="RefSeq" id="WP_407988001.1">
    <property type="nucleotide sequence ID" value="NZ_AP035881.2"/>
</dbReference>
<keyword evidence="2" id="KW-0378">Hydrolase</keyword>
<feature type="domain" description="Resuscitation-promoting factor core lysozyme-like" evidence="4">
    <location>
        <begin position="31"/>
        <end position="106"/>
    </location>
</feature>
<dbReference type="SUPFAM" id="SSF89372">
    <property type="entry name" value="Fucose-specific lectin"/>
    <property type="match status" value="1"/>
</dbReference>
<evidence type="ECO:0000259" key="4">
    <source>
        <dbReference type="Pfam" id="PF06737"/>
    </source>
</evidence>
<comment type="similarity">
    <text evidence="1">Belongs to the transglycosylase family. Rpf subfamily.</text>
</comment>
<dbReference type="CDD" id="cd13925">
    <property type="entry name" value="RPF"/>
    <property type="match status" value="1"/>
</dbReference>